<dbReference type="Pfam" id="PF06803">
    <property type="entry name" value="DUF1232"/>
    <property type="match status" value="1"/>
</dbReference>
<sequence>MKKSSKEIDEDYIDENVKNIKDEDIDRVFDNETAIKQKLKHLVKLKDRVFTLFQMLKDYRSKKYTETPWLSIAAIGFALLYVLNPLDLVPDFIPFVGYLDDASVLALTLKMVGNDIESYLLWKEKQDFINENEESETA</sequence>
<evidence type="ECO:0000256" key="4">
    <source>
        <dbReference type="ARBA" id="ARBA00023136"/>
    </source>
</evidence>
<evidence type="ECO:0000259" key="6">
    <source>
        <dbReference type="Pfam" id="PF06803"/>
    </source>
</evidence>
<organism evidence="7 8">
    <name type="scientific">Psychroflexus planctonicus</name>
    <dbReference type="NCBI Taxonomy" id="1526575"/>
    <lineage>
        <taxon>Bacteria</taxon>
        <taxon>Pseudomonadati</taxon>
        <taxon>Bacteroidota</taxon>
        <taxon>Flavobacteriia</taxon>
        <taxon>Flavobacteriales</taxon>
        <taxon>Flavobacteriaceae</taxon>
        <taxon>Psychroflexus</taxon>
    </lineage>
</organism>
<comment type="caution">
    <text evidence="7">The sequence shown here is derived from an EMBL/GenBank/DDBJ whole genome shotgun (WGS) entry which is preliminary data.</text>
</comment>
<name>A0ABQ1SHJ5_9FLAO</name>
<evidence type="ECO:0000313" key="7">
    <source>
        <dbReference type="EMBL" id="GGE39014.1"/>
    </source>
</evidence>
<dbReference type="InterPro" id="IPR010652">
    <property type="entry name" value="DUF1232"/>
</dbReference>
<keyword evidence="8" id="KW-1185">Reference proteome</keyword>
<evidence type="ECO:0000256" key="3">
    <source>
        <dbReference type="ARBA" id="ARBA00022989"/>
    </source>
</evidence>
<dbReference type="EMBL" id="BMGM01000008">
    <property type="protein sequence ID" value="GGE39014.1"/>
    <property type="molecule type" value="Genomic_DNA"/>
</dbReference>
<feature type="domain" description="DUF1232" evidence="6">
    <location>
        <begin position="72"/>
        <end position="107"/>
    </location>
</feature>
<keyword evidence="3 5" id="KW-1133">Transmembrane helix</keyword>
<comment type="subcellular location">
    <subcellularLocation>
        <location evidence="1">Endomembrane system</location>
        <topology evidence="1">Multi-pass membrane protein</topology>
    </subcellularLocation>
</comment>
<accession>A0ABQ1SHJ5</accession>
<keyword evidence="2 5" id="KW-0812">Transmembrane</keyword>
<gene>
    <name evidence="7" type="ORF">GCM10010832_19110</name>
</gene>
<evidence type="ECO:0000313" key="8">
    <source>
        <dbReference type="Proteomes" id="UP000599179"/>
    </source>
</evidence>
<proteinExistence type="predicted"/>
<evidence type="ECO:0000256" key="1">
    <source>
        <dbReference type="ARBA" id="ARBA00004127"/>
    </source>
</evidence>
<feature type="transmembrane region" description="Helical" evidence="5">
    <location>
        <begin position="67"/>
        <end position="86"/>
    </location>
</feature>
<reference evidence="8" key="1">
    <citation type="journal article" date="2019" name="Int. J. Syst. Evol. Microbiol.">
        <title>The Global Catalogue of Microorganisms (GCM) 10K type strain sequencing project: providing services to taxonomists for standard genome sequencing and annotation.</title>
        <authorList>
            <consortium name="The Broad Institute Genomics Platform"/>
            <consortium name="The Broad Institute Genome Sequencing Center for Infectious Disease"/>
            <person name="Wu L."/>
            <person name="Ma J."/>
        </authorList>
    </citation>
    <scope>NUCLEOTIDE SEQUENCE [LARGE SCALE GENOMIC DNA]</scope>
    <source>
        <strain evidence="8">CGMCC 1.12931</strain>
    </source>
</reference>
<evidence type="ECO:0000256" key="2">
    <source>
        <dbReference type="ARBA" id="ARBA00022692"/>
    </source>
</evidence>
<dbReference type="Proteomes" id="UP000599179">
    <property type="component" value="Unassembled WGS sequence"/>
</dbReference>
<protein>
    <recommendedName>
        <fullName evidence="6">DUF1232 domain-containing protein</fullName>
    </recommendedName>
</protein>
<dbReference type="RefSeq" id="WP_188458897.1">
    <property type="nucleotide sequence ID" value="NZ_BMGM01000008.1"/>
</dbReference>
<keyword evidence="4 5" id="KW-0472">Membrane</keyword>
<evidence type="ECO:0000256" key="5">
    <source>
        <dbReference type="SAM" id="Phobius"/>
    </source>
</evidence>